<evidence type="ECO:0000313" key="2">
    <source>
        <dbReference type="EMBL" id="KAB1143502.1"/>
    </source>
</evidence>
<dbReference type="GO" id="GO:0003677">
    <property type="term" value="F:DNA binding"/>
    <property type="evidence" value="ECO:0007669"/>
    <property type="project" value="UniProtKB-KW"/>
</dbReference>
<evidence type="ECO:0008006" key="4">
    <source>
        <dbReference type="Google" id="ProtNLM"/>
    </source>
</evidence>
<name>A0A6H9UW31_9ACTN</name>
<dbReference type="Gene3D" id="1.10.150.130">
    <property type="match status" value="1"/>
</dbReference>
<dbReference type="InterPro" id="IPR010998">
    <property type="entry name" value="Integrase_recombinase_N"/>
</dbReference>
<gene>
    <name evidence="2" type="ORF">F7R91_25455</name>
</gene>
<dbReference type="RefSeq" id="WP_150951514.1">
    <property type="nucleotide sequence ID" value="NZ_VZRB01000019.1"/>
</dbReference>
<evidence type="ECO:0000256" key="1">
    <source>
        <dbReference type="ARBA" id="ARBA00023125"/>
    </source>
</evidence>
<dbReference type="Proteomes" id="UP000442707">
    <property type="component" value="Unassembled WGS sequence"/>
</dbReference>
<sequence>MLENWATTRGHLREITVVDVTTALSPLRGWQRRNAIEALRSLFRFAKKRGLIFANPTTRLKTEDIPRSG</sequence>
<comment type="caution">
    <text evidence="2">The sequence shown here is derived from an EMBL/GenBank/DDBJ whole genome shotgun (WGS) entry which is preliminary data.</text>
</comment>
<proteinExistence type="predicted"/>
<protein>
    <recommendedName>
        <fullName evidence="4">Integrase</fullName>
    </recommendedName>
</protein>
<evidence type="ECO:0000313" key="3">
    <source>
        <dbReference type="Proteomes" id="UP000442707"/>
    </source>
</evidence>
<keyword evidence="1" id="KW-0238">DNA-binding</keyword>
<organism evidence="2 3">
    <name type="scientific">Streptomyces luteolifulvus</name>
    <dbReference type="NCBI Taxonomy" id="2615112"/>
    <lineage>
        <taxon>Bacteria</taxon>
        <taxon>Bacillati</taxon>
        <taxon>Actinomycetota</taxon>
        <taxon>Actinomycetes</taxon>
        <taxon>Kitasatosporales</taxon>
        <taxon>Streptomycetaceae</taxon>
        <taxon>Streptomyces</taxon>
    </lineage>
</organism>
<keyword evidence="3" id="KW-1185">Reference proteome</keyword>
<dbReference type="EMBL" id="VZRB01000019">
    <property type="protein sequence ID" value="KAB1143502.1"/>
    <property type="molecule type" value="Genomic_DNA"/>
</dbReference>
<dbReference type="AlphaFoldDB" id="A0A6H9UW31"/>
<reference evidence="2 3" key="1">
    <citation type="submission" date="2019-09" db="EMBL/GenBank/DDBJ databases">
        <title>Screening of Novel Bioactive Compounds from Soil-Associated.</title>
        <authorList>
            <person name="Zhao S."/>
        </authorList>
    </citation>
    <scope>NUCLEOTIDE SEQUENCE [LARGE SCALE GENOMIC DNA]</scope>
    <source>
        <strain evidence="2 3">HIT-DPA4</strain>
    </source>
</reference>
<accession>A0A6H9UW31</accession>